<dbReference type="Proteomes" id="UP000191663">
    <property type="component" value="Unassembled WGS sequence"/>
</dbReference>
<dbReference type="EMBL" id="MUKB01000024">
    <property type="protein sequence ID" value="OPX18303.1"/>
    <property type="molecule type" value="Genomic_DNA"/>
</dbReference>
<reference evidence="3" key="1">
    <citation type="submission" date="2017-01" db="EMBL/GenBank/DDBJ databases">
        <title>Novel pathways for hydrocarbon cycling and metabolic interdependencies in hydrothermal sediment communities.</title>
        <authorList>
            <person name="Dombrowski N."/>
            <person name="Seitz K."/>
            <person name="Teske A."/>
            <person name="Baker B."/>
        </authorList>
    </citation>
    <scope>NUCLEOTIDE SEQUENCE [LARGE SCALE GENOMIC DNA]</scope>
</reference>
<sequence>MHRVWAIVENTFKESLRQRILNLLIIFSILLIVVSIFLEPFALGESPKILRDFGLVVSSIFGILVVIIIGSSLIHKDIEKRTIYTVITKPVKRGEIIVGKFLGLFFLIAVLELGMTAIHQVVIFVYEGSFDPYLLIAFPFSLLEVMVLLGILLLFSSFSSTTMTSIMGIIFFIIGHGSPDLKLFADQTKVVALKYLAYIFYYILPNLENFNLRIDLVYKLPIHTDQLLFSLCYGLIYTILLLYISTLIFERREFK</sequence>
<dbReference type="PANTHER" id="PTHR43471">
    <property type="entry name" value="ABC TRANSPORTER PERMEASE"/>
    <property type="match status" value="1"/>
</dbReference>
<feature type="transmembrane region" description="Helical" evidence="1">
    <location>
        <begin position="53"/>
        <end position="74"/>
    </location>
</feature>
<dbReference type="AlphaFoldDB" id="A0A1V4QG03"/>
<evidence type="ECO:0008006" key="4">
    <source>
        <dbReference type="Google" id="ProtNLM"/>
    </source>
</evidence>
<keyword evidence="1" id="KW-1133">Transmembrane helix</keyword>
<protein>
    <recommendedName>
        <fullName evidence="4">ABC transporter permease</fullName>
    </recommendedName>
</protein>
<feature type="transmembrane region" description="Helical" evidence="1">
    <location>
        <begin position="101"/>
        <end position="126"/>
    </location>
</feature>
<evidence type="ECO:0000256" key="1">
    <source>
        <dbReference type="SAM" id="Phobius"/>
    </source>
</evidence>
<dbReference type="PANTHER" id="PTHR43471:SF10">
    <property type="entry name" value="SLL1107 PROTEIN"/>
    <property type="match status" value="1"/>
</dbReference>
<feature type="transmembrane region" description="Helical" evidence="1">
    <location>
        <begin position="227"/>
        <end position="249"/>
    </location>
</feature>
<gene>
    <name evidence="2" type="ORF">BXT86_01805</name>
</gene>
<name>A0A1V4QG03_UNCW3</name>
<dbReference type="GO" id="GO:0140359">
    <property type="term" value="F:ABC-type transporter activity"/>
    <property type="evidence" value="ECO:0007669"/>
    <property type="project" value="InterPro"/>
</dbReference>
<evidence type="ECO:0000313" key="2">
    <source>
        <dbReference type="EMBL" id="OPX18303.1"/>
    </source>
</evidence>
<comment type="caution">
    <text evidence="2">The sequence shown here is derived from an EMBL/GenBank/DDBJ whole genome shotgun (WGS) entry which is preliminary data.</text>
</comment>
<keyword evidence="1" id="KW-0812">Transmembrane</keyword>
<dbReference type="Pfam" id="PF12679">
    <property type="entry name" value="ABC2_membrane_2"/>
    <property type="match status" value="1"/>
</dbReference>
<keyword evidence="1" id="KW-0472">Membrane</keyword>
<feature type="transmembrane region" description="Helical" evidence="1">
    <location>
        <begin position="190"/>
        <end position="207"/>
    </location>
</feature>
<dbReference type="GO" id="GO:0005886">
    <property type="term" value="C:plasma membrane"/>
    <property type="evidence" value="ECO:0007669"/>
    <property type="project" value="UniProtKB-SubCell"/>
</dbReference>
<accession>A0A1V4QG03</accession>
<proteinExistence type="predicted"/>
<evidence type="ECO:0000313" key="3">
    <source>
        <dbReference type="Proteomes" id="UP000191663"/>
    </source>
</evidence>
<feature type="transmembrane region" description="Helical" evidence="1">
    <location>
        <begin position="20"/>
        <end position="38"/>
    </location>
</feature>
<organism evidence="2 3">
    <name type="scientific">candidate division WOR-3 bacterium 4484_100</name>
    <dbReference type="NCBI Taxonomy" id="1936077"/>
    <lineage>
        <taxon>Bacteria</taxon>
        <taxon>Bacteria division WOR-3</taxon>
    </lineage>
</organism>